<accession>A0ABS8EVE6</accession>
<dbReference type="SMART" id="SM00729">
    <property type="entry name" value="Elp3"/>
    <property type="match status" value="1"/>
</dbReference>
<evidence type="ECO:0000256" key="1">
    <source>
        <dbReference type="ARBA" id="ARBA00001966"/>
    </source>
</evidence>
<dbReference type="Gene3D" id="3.40.50.280">
    <property type="entry name" value="Cobalamin-binding domain"/>
    <property type="match status" value="1"/>
</dbReference>
<dbReference type="PROSITE" id="PS51918">
    <property type="entry name" value="RADICAL_SAM"/>
    <property type="match status" value="1"/>
</dbReference>
<dbReference type="InterPro" id="IPR006158">
    <property type="entry name" value="Cobalamin-bd"/>
</dbReference>
<proteinExistence type="predicted"/>
<dbReference type="InterPro" id="IPR034466">
    <property type="entry name" value="Methyltransferase_Class_B"/>
</dbReference>
<dbReference type="InterPro" id="IPR025288">
    <property type="entry name" value="DUF4080"/>
</dbReference>
<reference evidence="8 9" key="1">
    <citation type="submission" date="2021-10" db="EMBL/GenBank/DDBJ databases">
        <title>Anaerobic single-cell dispensing facilitates the cultivation of human gut bacteria.</title>
        <authorList>
            <person name="Afrizal A."/>
        </authorList>
    </citation>
    <scope>NUCLEOTIDE SEQUENCE [LARGE SCALE GENOMIC DNA]</scope>
    <source>
        <strain evidence="8 9">CLA-AA-H246</strain>
    </source>
</reference>
<dbReference type="InterPro" id="IPR023404">
    <property type="entry name" value="rSAM_horseshoe"/>
</dbReference>
<dbReference type="Pfam" id="PF02310">
    <property type="entry name" value="B12-binding"/>
    <property type="match status" value="1"/>
</dbReference>
<dbReference type="SUPFAM" id="SSF102114">
    <property type="entry name" value="Radical SAM enzymes"/>
    <property type="match status" value="1"/>
</dbReference>
<keyword evidence="3" id="KW-0479">Metal-binding</keyword>
<evidence type="ECO:0000256" key="4">
    <source>
        <dbReference type="ARBA" id="ARBA00023004"/>
    </source>
</evidence>
<name>A0ABS8EVE6_9FIRM</name>
<evidence type="ECO:0000259" key="6">
    <source>
        <dbReference type="PROSITE" id="PS51332"/>
    </source>
</evidence>
<keyword evidence="5" id="KW-0411">Iron-sulfur</keyword>
<dbReference type="InterPro" id="IPR006638">
    <property type="entry name" value="Elp3/MiaA/NifB-like_rSAM"/>
</dbReference>
<dbReference type="Proteomes" id="UP001299235">
    <property type="component" value="Unassembled WGS sequence"/>
</dbReference>
<dbReference type="InterPro" id="IPR058240">
    <property type="entry name" value="rSAM_sf"/>
</dbReference>
<dbReference type="SFLD" id="SFLDG01123">
    <property type="entry name" value="methyltransferase_(Class_B)"/>
    <property type="match status" value="1"/>
</dbReference>
<evidence type="ECO:0000313" key="8">
    <source>
        <dbReference type="EMBL" id="MCC2148754.1"/>
    </source>
</evidence>
<evidence type="ECO:0000313" key="9">
    <source>
        <dbReference type="Proteomes" id="UP001299235"/>
    </source>
</evidence>
<dbReference type="InterPro" id="IPR051198">
    <property type="entry name" value="BchE-like"/>
</dbReference>
<evidence type="ECO:0000256" key="3">
    <source>
        <dbReference type="ARBA" id="ARBA00022723"/>
    </source>
</evidence>
<feature type="domain" description="Radical SAM core" evidence="7">
    <location>
        <begin position="179"/>
        <end position="409"/>
    </location>
</feature>
<feature type="domain" description="B12-binding" evidence="6">
    <location>
        <begin position="1"/>
        <end position="134"/>
    </location>
</feature>
<dbReference type="PANTHER" id="PTHR43409:SF16">
    <property type="entry name" value="SLR0320 PROTEIN"/>
    <property type="match status" value="1"/>
</dbReference>
<dbReference type="Pfam" id="PF13311">
    <property type="entry name" value="DUF4080"/>
    <property type="match status" value="1"/>
</dbReference>
<organism evidence="8 9">
    <name type="scientific">Hominisplanchenecus faecis</name>
    <dbReference type="NCBI Taxonomy" id="2885351"/>
    <lineage>
        <taxon>Bacteria</taxon>
        <taxon>Bacillati</taxon>
        <taxon>Bacillota</taxon>
        <taxon>Clostridia</taxon>
        <taxon>Lachnospirales</taxon>
        <taxon>Lachnospiraceae</taxon>
        <taxon>Hominisplanchenecus</taxon>
    </lineage>
</organism>
<dbReference type="InterPro" id="IPR007197">
    <property type="entry name" value="rSAM"/>
</dbReference>
<evidence type="ECO:0000259" key="7">
    <source>
        <dbReference type="PROSITE" id="PS51918"/>
    </source>
</evidence>
<dbReference type="PROSITE" id="PS51332">
    <property type="entry name" value="B12_BINDING"/>
    <property type="match status" value="1"/>
</dbReference>
<keyword evidence="2" id="KW-0949">S-adenosyl-L-methionine</keyword>
<dbReference type="Pfam" id="PF04055">
    <property type="entry name" value="Radical_SAM"/>
    <property type="match status" value="1"/>
</dbReference>
<evidence type="ECO:0000256" key="2">
    <source>
        <dbReference type="ARBA" id="ARBA00022691"/>
    </source>
</evidence>
<dbReference type="SFLD" id="SFLDS00029">
    <property type="entry name" value="Radical_SAM"/>
    <property type="match status" value="1"/>
</dbReference>
<comment type="cofactor">
    <cofactor evidence="1">
        <name>[4Fe-4S] cluster</name>
        <dbReference type="ChEBI" id="CHEBI:49883"/>
    </cofactor>
</comment>
<dbReference type="SFLD" id="SFLDG01082">
    <property type="entry name" value="B12-binding_domain_containing"/>
    <property type="match status" value="1"/>
</dbReference>
<comment type="caution">
    <text evidence="8">The sequence shown here is derived from an EMBL/GenBank/DDBJ whole genome shotgun (WGS) entry which is preliminary data.</text>
</comment>
<dbReference type="EMBL" id="JAJEQE010000013">
    <property type="protein sequence ID" value="MCC2148754.1"/>
    <property type="molecule type" value="Genomic_DNA"/>
</dbReference>
<dbReference type="RefSeq" id="WP_248835082.1">
    <property type="nucleotide sequence ID" value="NZ_JAJEQE010000013.1"/>
</dbReference>
<dbReference type="CDD" id="cd01335">
    <property type="entry name" value="Radical_SAM"/>
    <property type="match status" value="1"/>
</dbReference>
<dbReference type="PANTHER" id="PTHR43409">
    <property type="entry name" value="ANAEROBIC MAGNESIUM-PROTOPORPHYRIN IX MONOMETHYL ESTER CYCLASE-RELATED"/>
    <property type="match status" value="1"/>
</dbReference>
<sequence>MKILLVAINAKYIHSNLAVYCLKSYAAKRGIEVELTEYTINHRRDDILMDIYQRKPDVVAFSCYIWNLEFVQDIAADLYKVLPDLEIWGGGPEVSYDAEKFLAKHPEFRGIMKGEGERTFCELAGLYQIYGKEAVNKLDECHGIVWRDPKGEISQGLPQAPISLDEVPFIYEEYENMMPFENRILYYETSRGCPFSCSYCLSSIDKRVRLRSMELVEKELQFFLDHKVPQVKFVDRTFNCNHRHSMAIWRYIKEHDNGITNFHFEIAADILNEEEMDLLATFRPGLAQLEIGVQSTNIQTIHEIDRVMDFDMVTQKVQRVASAENIHQHLDLIAGLPYENLESFKKSFNDVYRLRPQQFQLGFLKVLKGSKMHEKAGEYGIVYHTRPMYEVLSTNWLTYDEVIYLKGIEEMVEVYYNSCQFRCTMLALEAEFDTPFAMYEALAEYYEENALNGLKHSRMGRFDILHDFILSYVKKEHAPKYEDDLLMDLYLREKSKSRPSWAADLSGYKSEIQEFFRKEAEEKRYLKDYEGYSWKQILNMTHVEVDSKGKWTLFDYKRRDPLTKDAKTYRILERKEEERV</sequence>
<dbReference type="Gene3D" id="3.80.30.20">
    <property type="entry name" value="tm_1862 like domain"/>
    <property type="match status" value="1"/>
</dbReference>
<evidence type="ECO:0000256" key="5">
    <source>
        <dbReference type="ARBA" id="ARBA00023014"/>
    </source>
</evidence>
<dbReference type="CDD" id="cd02068">
    <property type="entry name" value="radical_SAM_B12_BD"/>
    <property type="match status" value="1"/>
</dbReference>
<keyword evidence="4" id="KW-0408">Iron</keyword>
<keyword evidence="9" id="KW-1185">Reference proteome</keyword>
<protein>
    <submittedName>
        <fullName evidence="8">B12-binding domain-containing radical SAM protein</fullName>
    </submittedName>
</protein>
<gene>
    <name evidence="8" type="ORF">LKD42_05750</name>
</gene>